<dbReference type="InterPro" id="IPR027417">
    <property type="entry name" value="P-loop_NTPase"/>
</dbReference>
<accession>A0ABT0A9N5</accession>
<dbReference type="RefSeq" id="WP_243797437.1">
    <property type="nucleotide sequence ID" value="NZ_JALHAT010000003.1"/>
</dbReference>
<dbReference type="SUPFAM" id="SSF56112">
    <property type="entry name" value="Protein kinase-like (PK-like)"/>
    <property type="match status" value="1"/>
</dbReference>
<name>A0ABT0A9N5_9SPHN</name>
<dbReference type="PANTHER" id="PTHR43883">
    <property type="entry name" value="SLR0207 PROTEIN"/>
    <property type="match status" value="1"/>
</dbReference>
<organism evidence="2 3">
    <name type="scientific">Novosphingobium mangrovi</name>
    <name type="common">ex Hu et al. 2023</name>
    <dbReference type="NCBI Taxonomy" id="2930094"/>
    <lineage>
        <taxon>Bacteria</taxon>
        <taxon>Pseudomonadati</taxon>
        <taxon>Pseudomonadota</taxon>
        <taxon>Alphaproteobacteria</taxon>
        <taxon>Sphingomonadales</taxon>
        <taxon>Sphingomonadaceae</taxon>
        <taxon>Novosphingobium</taxon>
    </lineage>
</organism>
<dbReference type="PANTHER" id="PTHR43883:SF1">
    <property type="entry name" value="GLUCONOKINASE"/>
    <property type="match status" value="1"/>
</dbReference>
<evidence type="ECO:0000259" key="1">
    <source>
        <dbReference type="Pfam" id="PF01636"/>
    </source>
</evidence>
<evidence type="ECO:0000313" key="2">
    <source>
        <dbReference type="EMBL" id="MCJ1959911.1"/>
    </source>
</evidence>
<feature type="domain" description="Aminoglycoside phosphotransferase" evidence="1">
    <location>
        <begin position="116"/>
        <end position="278"/>
    </location>
</feature>
<sequence>MDTSNADKSRDPQARVLAFLADPATHGEPVERVDTHGASVFLASDRAYKLKRAVRFSYLDFSTLEKRHAVCLRELELNRRTAPALYLDVLPIVERADASLAFGTALQSGPEVLDWVVVMRRFQDRDLLATMAREGRLAPLMVRDLADTIARFHQHDAHPVEDDGVSRVRRVIEGNRQSMAATGTEVLDPEACASWLDESLAELERVSPILRARAAKGWVRHGHGDLHLGNICVWEGRPTPFDCLEFNDEFAISDVLYDLAFAVMDLWHRGRHELASLLTNRYLDRVEMDAEAPALFPLFLSMRAAVRAHVLATQSTQARDQERGLALQQEARSYLAAARDFLKPSLARLVAVGGFSGTGKSTLAAHLASELGAVPGARWLRTDVLRKKLAGVAPETRLPESAYSRANSDAVYAGLLSLAEQTLRAGSSVIVDGVFARASERQTLVELADKVGVPFDGLWLEASREVLRTRVEQRINDASDANVEVLERQLDTDPGDLREWRSVCAEGSPLDVAEAARRAL</sequence>
<dbReference type="InterPro" id="IPR011009">
    <property type="entry name" value="Kinase-like_dom_sf"/>
</dbReference>
<dbReference type="EMBL" id="JALHAT010000003">
    <property type="protein sequence ID" value="MCJ1959911.1"/>
    <property type="molecule type" value="Genomic_DNA"/>
</dbReference>
<keyword evidence="3" id="KW-1185">Reference proteome</keyword>
<dbReference type="SUPFAM" id="SSF52540">
    <property type="entry name" value="P-loop containing nucleoside triphosphate hydrolases"/>
    <property type="match status" value="1"/>
</dbReference>
<comment type="caution">
    <text evidence="2">The sequence shown here is derived from an EMBL/GenBank/DDBJ whole genome shotgun (WGS) entry which is preliminary data.</text>
</comment>
<dbReference type="Pfam" id="PF01636">
    <property type="entry name" value="APH"/>
    <property type="match status" value="1"/>
</dbReference>
<gene>
    <name evidence="2" type="ORF">MTR65_04375</name>
</gene>
<protein>
    <submittedName>
        <fullName evidence="2">AAA family ATPase</fullName>
    </submittedName>
</protein>
<proteinExistence type="predicted"/>
<dbReference type="Gene3D" id="3.90.1200.10">
    <property type="match status" value="1"/>
</dbReference>
<dbReference type="Proteomes" id="UP001162802">
    <property type="component" value="Unassembled WGS sequence"/>
</dbReference>
<evidence type="ECO:0000313" key="3">
    <source>
        <dbReference type="Proteomes" id="UP001162802"/>
    </source>
</evidence>
<reference evidence="2" key="1">
    <citation type="submission" date="2022-03" db="EMBL/GenBank/DDBJ databases">
        <title>Identification of a novel bacterium isolated from mangrove sediments.</title>
        <authorList>
            <person name="Pan X."/>
        </authorList>
    </citation>
    <scope>NUCLEOTIDE SEQUENCE</scope>
    <source>
        <strain evidence="2">B2637</strain>
    </source>
</reference>
<dbReference type="InterPro" id="IPR052732">
    <property type="entry name" value="Cell-binding_unc_protein"/>
</dbReference>
<dbReference type="Pfam" id="PF13671">
    <property type="entry name" value="AAA_33"/>
    <property type="match status" value="1"/>
</dbReference>
<dbReference type="InterPro" id="IPR002575">
    <property type="entry name" value="Aminoglycoside_PTrfase"/>
</dbReference>
<dbReference type="Gene3D" id="3.40.50.300">
    <property type="entry name" value="P-loop containing nucleotide triphosphate hydrolases"/>
    <property type="match status" value="1"/>
</dbReference>